<dbReference type="Gene3D" id="3.40.30.10">
    <property type="entry name" value="Glutaredoxin"/>
    <property type="match status" value="1"/>
</dbReference>
<reference evidence="2" key="1">
    <citation type="submission" date="2021-01" db="EMBL/GenBank/DDBJ databases">
        <authorList>
            <person name="Corre E."/>
            <person name="Pelletier E."/>
            <person name="Niang G."/>
            <person name="Scheremetjew M."/>
            <person name="Finn R."/>
            <person name="Kale V."/>
            <person name="Holt S."/>
            <person name="Cochrane G."/>
            <person name="Meng A."/>
            <person name="Brown T."/>
            <person name="Cohen L."/>
        </authorList>
    </citation>
    <scope>NUCLEOTIDE SEQUENCE</scope>
    <source>
        <strain evidence="2">UTEXLB2642</strain>
    </source>
</reference>
<dbReference type="SUPFAM" id="SSF52833">
    <property type="entry name" value="Thioredoxin-like"/>
    <property type="match status" value="1"/>
</dbReference>
<gene>
    <name evidence="2" type="ORF">CNEB1095_LOCUS728</name>
</gene>
<evidence type="ECO:0000259" key="1">
    <source>
        <dbReference type="Pfam" id="PF00085"/>
    </source>
</evidence>
<organism evidence="2">
    <name type="scientific">Chromulina nebulosa</name>
    <dbReference type="NCBI Taxonomy" id="96789"/>
    <lineage>
        <taxon>Eukaryota</taxon>
        <taxon>Sar</taxon>
        <taxon>Stramenopiles</taxon>
        <taxon>Ochrophyta</taxon>
        <taxon>Chrysophyceae</taxon>
        <taxon>Chromulinales</taxon>
        <taxon>Chromulinaceae</taxon>
        <taxon>Chromulina</taxon>
    </lineage>
</organism>
<evidence type="ECO:0000313" key="2">
    <source>
        <dbReference type="EMBL" id="CAD8714202.1"/>
    </source>
</evidence>
<dbReference type="InterPro" id="IPR036249">
    <property type="entry name" value="Thioredoxin-like_sf"/>
</dbReference>
<proteinExistence type="predicted"/>
<protein>
    <recommendedName>
        <fullName evidence="1">Thioredoxin domain-containing protein</fullName>
    </recommendedName>
</protein>
<sequence length="222" mass="25513">MDAHHNMLMEKVGEGILQAAQAEEQKLDAKLKALENLDEDDFEILRQKRKLEMQKKMKQQQNWIQLGHGKYDEINDTKEFFTLAKKSERLVVHFYRGVTPRCEIVDAHLIKLAQTHVETKFMKVNVEKNPFLVEKLHIIMIPTIVLIINGKTSHSIIGFDEFGGTDDFTTDDVAYVLSTHKVLNYDGDRSEEISNRLANTGLNRLRLSSNIRSSEIDNSDSD</sequence>
<dbReference type="InterPro" id="IPR013766">
    <property type="entry name" value="Thioredoxin_domain"/>
</dbReference>
<dbReference type="EMBL" id="HBFD01001103">
    <property type="protein sequence ID" value="CAD8714202.1"/>
    <property type="molecule type" value="Transcribed_RNA"/>
</dbReference>
<accession>A0A7S0SSS6</accession>
<feature type="domain" description="Thioredoxin" evidence="1">
    <location>
        <begin position="78"/>
        <end position="158"/>
    </location>
</feature>
<dbReference type="Pfam" id="PF00085">
    <property type="entry name" value="Thioredoxin"/>
    <property type="match status" value="1"/>
</dbReference>
<dbReference type="PANTHER" id="PTHR21148">
    <property type="entry name" value="THIOREDOXIN DOMAIN-CONTAINING PROTEIN 9"/>
    <property type="match status" value="1"/>
</dbReference>
<name>A0A7S0SSS6_9STRA</name>
<dbReference type="CDD" id="cd02989">
    <property type="entry name" value="Phd_like_TxnDC9"/>
    <property type="match status" value="1"/>
</dbReference>
<dbReference type="AlphaFoldDB" id="A0A7S0SSS6"/>